<feature type="compositionally biased region" description="Low complexity" evidence="1">
    <location>
        <begin position="76"/>
        <end position="86"/>
    </location>
</feature>
<sequence length="127" mass="14273">MVGSQLNGRGKKCEVGDGTFCEKGKYHDSLTHHEISQAMRPRDLKLGKWLPFWVEAQVAVKTALAQISNTNRQQFTNKNNNSTNNSAQRLTDDQLAKRANFQRDSSNSADVQRRLSHLSNSGVLYLP</sequence>
<name>A0A4Y2W0N5_ARAVE</name>
<dbReference type="AlphaFoldDB" id="A0A4Y2W0N5"/>
<evidence type="ECO:0000313" key="3">
    <source>
        <dbReference type="Proteomes" id="UP000499080"/>
    </source>
</evidence>
<accession>A0A4Y2W0N5</accession>
<keyword evidence="3" id="KW-1185">Reference proteome</keyword>
<comment type="caution">
    <text evidence="2">The sequence shown here is derived from an EMBL/GenBank/DDBJ whole genome shotgun (WGS) entry which is preliminary data.</text>
</comment>
<evidence type="ECO:0000313" key="2">
    <source>
        <dbReference type="EMBL" id="GBO30441.1"/>
    </source>
</evidence>
<dbReference type="Proteomes" id="UP000499080">
    <property type="component" value="Unassembled WGS sequence"/>
</dbReference>
<proteinExistence type="predicted"/>
<gene>
    <name evidence="2" type="ORF">AVEN_1035_1</name>
</gene>
<evidence type="ECO:0000256" key="1">
    <source>
        <dbReference type="SAM" id="MobiDB-lite"/>
    </source>
</evidence>
<reference evidence="2 3" key="1">
    <citation type="journal article" date="2019" name="Sci. Rep.">
        <title>Orb-weaving spider Araneus ventricosus genome elucidates the spidroin gene catalogue.</title>
        <authorList>
            <person name="Kono N."/>
            <person name="Nakamura H."/>
            <person name="Ohtoshi R."/>
            <person name="Moran D.A.P."/>
            <person name="Shinohara A."/>
            <person name="Yoshida Y."/>
            <person name="Fujiwara M."/>
            <person name="Mori M."/>
            <person name="Tomita M."/>
            <person name="Arakawa K."/>
        </authorList>
    </citation>
    <scope>NUCLEOTIDE SEQUENCE [LARGE SCALE GENOMIC DNA]</scope>
</reference>
<dbReference type="EMBL" id="BGPR01053609">
    <property type="protein sequence ID" value="GBO30441.1"/>
    <property type="molecule type" value="Genomic_DNA"/>
</dbReference>
<feature type="region of interest" description="Disordered" evidence="1">
    <location>
        <begin position="71"/>
        <end position="90"/>
    </location>
</feature>
<protein>
    <submittedName>
        <fullName evidence="2">Uncharacterized protein</fullName>
    </submittedName>
</protein>
<organism evidence="2 3">
    <name type="scientific">Araneus ventricosus</name>
    <name type="common">Orbweaver spider</name>
    <name type="synonym">Epeira ventricosa</name>
    <dbReference type="NCBI Taxonomy" id="182803"/>
    <lineage>
        <taxon>Eukaryota</taxon>
        <taxon>Metazoa</taxon>
        <taxon>Ecdysozoa</taxon>
        <taxon>Arthropoda</taxon>
        <taxon>Chelicerata</taxon>
        <taxon>Arachnida</taxon>
        <taxon>Araneae</taxon>
        <taxon>Araneomorphae</taxon>
        <taxon>Entelegynae</taxon>
        <taxon>Araneoidea</taxon>
        <taxon>Araneidae</taxon>
        <taxon>Araneus</taxon>
    </lineage>
</organism>